<evidence type="ECO:0000256" key="8">
    <source>
        <dbReference type="SAM" id="Phobius"/>
    </source>
</evidence>
<dbReference type="Pfam" id="PF00892">
    <property type="entry name" value="EamA"/>
    <property type="match status" value="1"/>
</dbReference>
<keyword evidence="7 8" id="KW-0472">Membrane</keyword>
<dbReference type="InterPro" id="IPR037185">
    <property type="entry name" value="EmrE-like"/>
</dbReference>
<dbReference type="SUPFAM" id="SSF103481">
    <property type="entry name" value="Multidrug resistance efflux transporter EmrE"/>
    <property type="match status" value="2"/>
</dbReference>
<dbReference type="InterPro" id="IPR000620">
    <property type="entry name" value="EamA_dom"/>
</dbReference>
<evidence type="ECO:0000256" key="1">
    <source>
        <dbReference type="ARBA" id="ARBA00004651"/>
    </source>
</evidence>
<dbReference type="NCBIfam" id="TIGR00688">
    <property type="entry name" value="rarD"/>
    <property type="match status" value="1"/>
</dbReference>
<dbReference type="RefSeq" id="WP_123669268.1">
    <property type="nucleotide sequence ID" value="NZ_RJKE01000001.1"/>
</dbReference>
<dbReference type="PANTHER" id="PTHR22911:SF137">
    <property type="entry name" value="SOLUTE CARRIER FAMILY 35 MEMBER G2-RELATED"/>
    <property type="match status" value="1"/>
</dbReference>
<feature type="transmembrane region" description="Helical" evidence="8">
    <location>
        <begin position="237"/>
        <end position="256"/>
    </location>
</feature>
<keyword evidence="6 8" id="KW-1133">Transmembrane helix</keyword>
<feature type="transmembrane region" description="Helical" evidence="8">
    <location>
        <begin position="262"/>
        <end position="280"/>
    </location>
</feature>
<name>A0A3N1D9V3_9ACTN</name>
<accession>A0A3N1D9V3</accession>
<dbReference type="EMBL" id="RJKE01000001">
    <property type="protein sequence ID" value="ROO90290.1"/>
    <property type="molecule type" value="Genomic_DNA"/>
</dbReference>
<feature type="domain" description="EamA" evidence="9">
    <location>
        <begin position="5"/>
        <end position="139"/>
    </location>
</feature>
<organism evidence="10 11">
    <name type="scientific">Actinocorallia herbida</name>
    <dbReference type="NCBI Taxonomy" id="58109"/>
    <lineage>
        <taxon>Bacteria</taxon>
        <taxon>Bacillati</taxon>
        <taxon>Actinomycetota</taxon>
        <taxon>Actinomycetes</taxon>
        <taxon>Streptosporangiales</taxon>
        <taxon>Thermomonosporaceae</taxon>
        <taxon>Actinocorallia</taxon>
    </lineage>
</organism>
<keyword evidence="4" id="KW-1003">Cell membrane</keyword>
<evidence type="ECO:0000256" key="6">
    <source>
        <dbReference type="ARBA" id="ARBA00022989"/>
    </source>
</evidence>
<proteinExistence type="inferred from homology"/>
<keyword evidence="5 8" id="KW-0812">Transmembrane</keyword>
<dbReference type="GO" id="GO:0005886">
    <property type="term" value="C:plasma membrane"/>
    <property type="evidence" value="ECO:0007669"/>
    <property type="project" value="UniProtKB-SubCell"/>
</dbReference>
<keyword evidence="11" id="KW-1185">Reference proteome</keyword>
<gene>
    <name evidence="10" type="ORF">EDD29_8014</name>
</gene>
<evidence type="ECO:0000313" key="11">
    <source>
        <dbReference type="Proteomes" id="UP000272400"/>
    </source>
</evidence>
<feature type="transmembrane region" description="Helical" evidence="8">
    <location>
        <begin position="99"/>
        <end position="116"/>
    </location>
</feature>
<feature type="transmembrane region" description="Helical" evidence="8">
    <location>
        <begin position="7"/>
        <end position="24"/>
    </location>
</feature>
<comment type="caution">
    <text evidence="10">The sequence shown here is derived from an EMBL/GenBank/DDBJ whole genome shotgun (WGS) entry which is preliminary data.</text>
</comment>
<feature type="transmembrane region" description="Helical" evidence="8">
    <location>
        <begin position="174"/>
        <end position="192"/>
    </location>
</feature>
<feature type="transmembrane region" description="Helical" evidence="8">
    <location>
        <begin position="123"/>
        <end position="140"/>
    </location>
</feature>
<feature type="transmembrane region" description="Helical" evidence="8">
    <location>
        <begin position="36"/>
        <end position="56"/>
    </location>
</feature>
<reference evidence="10 11" key="1">
    <citation type="submission" date="2018-11" db="EMBL/GenBank/DDBJ databases">
        <title>Sequencing the genomes of 1000 actinobacteria strains.</title>
        <authorList>
            <person name="Klenk H.-P."/>
        </authorList>
    </citation>
    <scope>NUCLEOTIDE SEQUENCE [LARGE SCALE GENOMIC DNA]</scope>
    <source>
        <strain evidence="10 11">DSM 44254</strain>
    </source>
</reference>
<dbReference type="OrthoDB" id="369870at2"/>
<evidence type="ECO:0000256" key="5">
    <source>
        <dbReference type="ARBA" id="ARBA00022692"/>
    </source>
</evidence>
<feature type="transmembrane region" description="Helical" evidence="8">
    <location>
        <begin position="204"/>
        <end position="225"/>
    </location>
</feature>
<comment type="subcellular location">
    <subcellularLocation>
        <location evidence="1">Cell membrane</location>
        <topology evidence="1">Multi-pass membrane protein</topology>
    </subcellularLocation>
</comment>
<protein>
    <submittedName>
        <fullName evidence="10">Chloramphenicol-sensitive protein RarD</fullName>
    </submittedName>
</protein>
<evidence type="ECO:0000313" key="10">
    <source>
        <dbReference type="EMBL" id="ROO90290.1"/>
    </source>
</evidence>
<evidence type="ECO:0000256" key="7">
    <source>
        <dbReference type="ARBA" id="ARBA00023136"/>
    </source>
</evidence>
<sequence>METRRGLAAGLAAYVIWGLFPLYFPLLKPSSAGEVLAHRIVWTLVTMGLLLAFARRWAWVKAVTGRQWAALSAAAVLIAVNWGTYILAVNDGKTIEASLGYFITPLFSVLLGVVLLKERLRPWQWTAVGIGVLAVVILTLDYGRPPWIALILTFTFGIYGLLKKRAAMPSAESMAIESAVLFVPAAGFAVWTQADGSAAFGHHGAGHVLLILALGIVTAAPLMLFNTAAQALPLSTVGLLQYLAPVLQFSVGLFVQHELMPGSRWTGFGLVWFALAILTFDAFRTARRSRAATPVTAAA</sequence>
<feature type="transmembrane region" description="Helical" evidence="8">
    <location>
        <begin position="146"/>
        <end position="162"/>
    </location>
</feature>
<dbReference type="AlphaFoldDB" id="A0A3N1D9V3"/>
<feature type="transmembrane region" description="Helical" evidence="8">
    <location>
        <begin position="68"/>
        <end position="87"/>
    </location>
</feature>
<dbReference type="InterPro" id="IPR004626">
    <property type="entry name" value="RarD"/>
</dbReference>
<dbReference type="Proteomes" id="UP000272400">
    <property type="component" value="Unassembled WGS sequence"/>
</dbReference>
<evidence type="ECO:0000256" key="4">
    <source>
        <dbReference type="ARBA" id="ARBA00022475"/>
    </source>
</evidence>
<keyword evidence="3" id="KW-0813">Transport</keyword>
<evidence type="ECO:0000259" key="9">
    <source>
        <dbReference type="Pfam" id="PF00892"/>
    </source>
</evidence>
<comment type="similarity">
    <text evidence="2">Belongs to the EamA transporter family.</text>
</comment>
<dbReference type="PANTHER" id="PTHR22911">
    <property type="entry name" value="ACYL-MALONYL CONDENSING ENZYME-RELATED"/>
    <property type="match status" value="1"/>
</dbReference>
<evidence type="ECO:0000256" key="3">
    <source>
        <dbReference type="ARBA" id="ARBA00022448"/>
    </source>
</evidence>
<evidence type="ECO:0000256" key="2">
    <source>
        <dbReference type="ARBA" id="ARBA00007362"/>
    </source>
</evidence>